<dbReference type="SUPFAM" id="SSF161098">
    <property type="entry name" value="MetI-like"/>
    <property type="match status" value="1"/>
</dbReference>
<dbReference type="PANTHER" id="PTHR30151:SF38">
    <property type="entry name" value="ALIPHATIC SULFONATES TRANSPORT PERMEASE PROTEIN SSUC-RELATED"/>
    <property type="match status" value="1"/>
</dbReference>
<evidence type="ECO:0000256" key="1">
    <source>
        <dbReference type="ARBA" id="ARBA00004651"/>
    </source>
</evidence>
<dbReference type="Gene3D" id="1.10.3720.10">
    <property type="entry name" value="MetI-like"/>
    <property type="match status" value="1"/>
</dbReference>
<feature type="transmembrane region" description="Helical" evidence="7">
    <location>
        <begin position="144"/>
        <end position="168"/>
    </location>
</feature>
<evidence type="ECO:0000259" key="8">
    <source>
        <dbReference type="PROSITE" id="PS50928"/>
    </source>
</evidence>
<keyword evidence="6 7" id="KW-0472">Membrane</keyword>
<evidence type="ECO:0000256" key="4">
    <source>
        <dbReference type="ARBA" id="ARBA00022692"/>
    </source>
</evidence>
<dbReference type="PANTHER" id="PTHR30151">
    <property type="entry name" value="ALKANE SULFONATE ABC TRANSPORTER-RELATED, MEMBRANE SUBUNIT"/>
    <property type="match status" value="1"/>
</dbReference>
<reference evidence="9 10" key="1">
    <citation type="submission" date="2018-01" db="EMBL/GenBank/DDBJ databases">
        <title>The draft genome of an aniline degradation strain ANB-1.</title>
        <authorList>
            <person name="Zhang L."/>
            <person name="Jiang J."/>
        </authorList>
    </citation>
    <scope>NUCLEOTIDE SEQUENCE [LARGE SCALE GENOMIC DNA]</scope>
    <source>
        <strain evidence="9 10">ANB-1</strain>
    </source>
</reference>
<feature type="transmembrane region" description="Helical" evidence="7">
    <location>
        <begin position="242"/>
        <end position="261"/>
    </location>
</feature>
<dbReference type="RefSeq" id="WP_102774310.1">
    <property type="nucleotide sequence ID" value="NZ_POQS01000005.1"/>
</dbReference>
<feature type="transmembrane region" description="Helical" evidence="7">
    <location>
        <begin position="84"/>
        <end position="106"/>
    </location>
</feature>
<dbReference type="GO" id="GO:0005886">
    <property type="term" value="C:plasma membrane"/>
    <property type="evidence" value="ECO:0007669"/>
    <property type="project" value="UniProtKB-SubCell"/>
</dbReference>
<dbReference type="CDD" id="cd06261">
    <property type="entry name" value="TM_PBP2"/>
    <property type="match status" value="1"/>
</dbReference>
<accession>A0A2N8KF84</accession>
<evidence type="ECO:0000256" key="7">
    <source>
        <dbReference type="RuleBase" id="RU363032"/>
    </source>
</evidence>
<keyword evidence="10" id="KW-1185">Reference proteome</keyword>
<proteinExistence type="inferred from homology"/>
<sequence>MTDSFARRHPCANLSGALLLPGRTAPVRISPAWCAAGVLLLVLAWHLAARQLGPQVLATPWQALRAIGPLLHSPQFYANAGVCLMRIGAGVLAGASVGFALGMLAGHSGRLRGLIEPLRWLLTALPPVVAVVLAALWFGRGSPMVIVITALIMAPGMYSHTVQGVQAVDCKLVEMTRVYRYGMWRSLRHLYLPVLRPVLLAALIGAASTGARLVVMAEALGAESGVGHALANARGAFASAELIAWALLILGLAAALEFACLRPLRRRLEPLLEQPRHA</sequence>
<dbReference type="EMBL" id="POQS01000005">
    <property type="protein sequence ID" value="PND32101.1"/>
    <property type="molecule type" value="Genomic_DNA"/>
</dbReference>
<dbReference type="Pfam" id="PF00528">
    <property type="entry name" value="BPD_transp_1"/>
    <property type="match status" value="1"/>
</dbReference>
<keyword evidence="5 7" id="KW-1133">Transmembrane helix</keyword>
<name>A0A2N8KF84_9BURK</name>
<evidence type="ECO:0000256" key="5">
    <source>
        <dbReference type="ARBA" id="ARBA00022989"/>
    </source>
</evidence>
<comment type="subcellular location">
    <subcellularLocation>
        <location evidence="1 7">Cell membrane</location>
        <topology evidence="1 7">Multi-pass membrane protein</topology>
    </subcellularLocation>
</comment>
<evidence type="ECO:0000256" key="3">
    <source>
        <dbReference type="ARBA" id="ARBA00022475"/>
    </source>
</evidence>
<protein>
    <submittedName>
        <fullName evidence="9">ABC transporter permease</fullName>
    </submittedName>
</protein>
<keyword evidence="4 7" id="KW-0812">Transmembrane</keyword>
<keyword evidence="3" id="KW-1003">Cell membrane</keyword>
<evidence type="ECO:0000256" key="6">
    <source>
        <dbReference type="ARBA" id="ARBA00023136"/>
    </source>
</evidence>
<dbReference type="Proteomes" id="UP000235994">
    <property type="component" value="Unassembled WGS sequence"/>
</dbReference>
<comment type="caution">
    <text evidence="9">The sequence shown here is derived from an EMBL/GenBank/DDBJ whole genome shotgun (WGS) entry which is preliminary data.</text>
</comment>
<evidence type="ECO:0000313" key="9">
    <source>
        <dbReference type="EMBL" id="PND32101.1"/>
    </source>
</evidence>
<feature type="transmembrane region" description="Helical" evidence="7">
    <location>
        <begin position="189"/>
        <end position="207"/>
    </location>
</feature>
<dbReference type="GO" id="GO:0055085">
    <property type="term" value="P:transmembrane transport"/>
    <property type="evidence" value="ECO:0007669"/>
    <property type="project" value="InterPro"/>
</dbReference>
<dbReference type="InterPro" id="IPR000515">
    <property type="entry name" value="MetI-like"/>
</dbReference>
<dbReference type="AlphaFoldDB" id="A0A2N8KF84"/>
<feature type="domain" description="ABC transmembrane type-1" evidence="8">
    <location>
        <begin position="80"/>
        <end position="260"/>
    </location>
</feature>
<feature type="transmembrane region" description="Helical" evidence="7">
    <location>
        <begin position="118"/>
        <end position="138"/>
    </location>
</feature>
<dbReference type="PROSITE" id="PS50928">
    <property type="entry name" value="ABC_TM1"/>
    <property type="match status" value="1"/>
</dbReference>
<gene>
    <name evidence="9" type="ORF">C1I89_19960</name>
</gene>
<evidence type="ECO:0000256" key="2">
    <source>
        <dbReference type="ARBA" id="ARBA00022448"/>
    </source>
</evidence>
<comment type="similarity">
    <text evidence="7">Belongs to the binding-protein-dependent transport system permease family.</text>
</comment>
<evidence type="ECO:0000313" key="10">
    <source>
        <dbReference type="Proteomes" id="UP000235994"/>
    </source>
</evidence>
<keyword evidence="2 7" id="KW-0813">Transport</keyword>
<dbReference type="InterPro" id="IPR035906">
    <property type="entry name" value="MetI-like_sf"/>
</dbReference>
<feature type="transmembrane region" description="Helical" evidence="7">
    <location>
        <begin position="29"/>
        <end position="48"/>
    </location>
</feature>
<organism evidence="9 10">
    <name type="scientific">Achromobacter pulmonis</name>
    <dbReference type="NCBI Taxonomy" id="1389932"/>
    <lineage>
        <taxon>Bacteria</taxon>
        <taxon>Pseudomonadati</taxon>
        <taxon>Pseudomonadota</taxon>
        <taxon>Betaproteobacteria</taxon>
        <taxon>Burkholderiales</taxon>
        <taxon>Alcaligenaceae</taxon>
        <taxon>Achromobacter</taxon>
    </lineage>
</organism>